<dbReference type="GO" id="GO:0000922">
    <property type="term" value="C:spindle pole"/>
    <property type="evidence" value="ECO:0007669"/>
    <property type="project" value="InterPro"/>
</dbReference>
<dbReference type="Pfam" id="PF14609">
    <property type="entry name" value="GCP5-Mod21_N"/>
    <property type="match status" value="1"/>
</dbReference>
<dbReference type="STRING" id="1081102.A0A167U068"/>
<dbReference type="InterPro" id="IPR041470">
    <property type="entry name" value="GCP_N"/>
</dbReference>
<feature type="compositionally biased region" description="Polar residues" evidence="6">
    <location>
        <begin position="182"/>
        <end position="195"/>
    </location>
</feature>
<gene>
    <name evidence="10" type="ORF">SPI_05152</name>
</gene>
<evidence type="ECO:0000256" key="2">
    <source>
        <dbReference type="ARBA" id="ARBA00022490"/>
    </source>
</evidence>
<organism evidence="10 11">
    <name type="scientific">Niveomyces insectorum RCEF 264</name>
    <dbReference type="NCBI Taxonomy" id="1081102"/>
    <lineage>
        <taxon>Eukaryota</taxon>
        <taxon>Fungi</taxon>
        <taxon>Dikarya</taxon>
        <taxon>Ascomycota</taxon>
        <taxon>Pezizomycotina</taxon>
        <taxon>Sordariomycetes</taxon>
        <taxon>Hypocreomycetidae</taxon>
        <taxon>Hypocreales</taxon>
        <taxon>Cordycipitaceae</taxon>
        <taxon>Niveomyces</taxon>
    </lineage>
</organism>
<evidence type="ECO:0000313" key="11">
    <source>
        <dbReference type="Proteomes" id="UP000076874"/>
    </source>
</evidence>
<evidence type="ECO:0000256" key="5">
    <source>
        <dbReference type="RuleBase" id="RU363050"/>
    </source>
</evidence>
<feature type="compositionally biased region" description="Acidic residues" evidence="6">
    <location>
        <begin position="161"/>
        <end position="175"/>
    </location>
</feature>
<dbReference type="AlphaFoldDB" id="A0A167U068"/>
<comment type="subcellular location">
    <subcellularLocation>
        <location evidence="5">Cytoplasm</location>
        <location evidence="5">Cytoskeleton</location>
        <location evidence="5">Microtubule organizing center</location>
    </subcellularLocation>
</comment>
<dbReference type="OrthoDB" id="66546at2759"/>
<dbReference type="GO" id="GO:0007020">
    <property type="term" value="P:microtubule nucleation"/>
    <property type="evidence" value="ECO:0007669"/>
    <property type="project" value="InterPro"/>
</dbReference>
<dbReference type="Pfam" id="PF17681">
    <property type="entry name" value="GCP_N_terminal"/>
    <property type="match status" value="1"/>
</dbReference>
<dbReference type="GO" id="GO:0005816">
    <property type="term" value="C:spindle pole body"/>
    <property type="evidence" value="ECO:0007669"/>
    <property type="project" value="UniProtKB-ARBA"/>
</dbReference>
<dbReference type="GO" id="GO:0000278">
    <property type="term" value="P:mitotic cell cycle"/>
    <property type="evidence" value="ECO:0007669"/>
    <property type="project" value="TreeGrafter"/>
</dbReference>
<dbReference type="Pfam" id="PF04130">
    <property type="entry name" value="GCP_C_terminal"/>
    <property type="match status" value="1"/>
</dbReference>
<evidence type="ECO:0000259" key="7">
    <source>
        <dbReference type="Pfam" id="PF04130"/>
    </source>
</evidence>
<dbReference type="EMBL" id="AZHD01000008">
    <property type="protein sequence ID" value="OAA61128.1"/>
    <property type="molecule type" value="Genomic_DNA"/>
</dbReference>
<evidence type="ECO:0000259" key="8">
    <source>
        <dbReference type="Pfam" id="PF14609"/>
    </source>
</evidence>
<dbReference type="GO" id="GO:0000930">
    <property type="term" value="C:gamma-tubulin complex"/>
    <property type="evidence" value="ECO:0007669"/>
    <property type="project" value="TreeGrafter"/>
</dbReference>
<feature type="domain" description="Gamma-Tubulin ring complex non-core subunit mod21 N-terminal" evidence="8">
    <location>
        <begin position="67"/>
        <end position="151"/>
    </location>
</feature>
<comment type="similarity">
    <text evidence="1 5">Belongs to the TUBGCP family.</text>
</comment>
<keyword evidence="2 5" id="KW-0963">Cytoplasm</keyword>
<evidence type="ECO:0000313" key="10">
    <source>
        <dbReference type="EMBL" id="OAA61128.1"/>
    </source>
</evidence>
<reference evidence="10 11" key="1">
    <citation type="journal article" date="2016" name="Genome Biol. Evol.">
        <title>Divergent and convergent evolution of fungal pathogenicity.</title>
        <authorList>
            <person name="Shang Y."/>
            <person name="Xiao G."/>
            <person name="Zheng P."/>
            <person name="Cen K."/>
            <person name="Zhan S."/>
            <person name="Wang C."/>
        </authorList>
    </citation>
    <scope>NUCLEOTIDE SEQUENCE [LARGE SCALE GENOMIC DNA]</scope>
    <source>
        <strain evidence="10 11">RCEF 264</strain>
    </source>
</reference>
<dbReference type="Gene3D" id="1.20.120.1900">
    <property type="entry name" value="Gamma-tubulin complex, C-terminal domain"/>
    <property type="match status" value="1"/>
</dbReference>
<feature type="domain" description="Gamma tubulin complex component C-terminal" evidence="7">
    <location>
        <begin position="588"/>
        <end position="872"/>
    </location>
</feature>
<sequence length="1036" mass="114218">MAFLAQLSTQTEELVTAITSTSPKTDPEAFGALREATLRSLRYHNFGRTNQFEVKSRLDGLEERFSVAGRDGLAGALRLRRAALRLPEHMTKWTPDILEFLLELSDRPVEKASPDALNQLCASKLSPVLPALRWEDIAKEDGWADERALWENTYYGGPSDDGYDDDGDGDGEYDNELDKESNGNADDTSLSSVDTQEQHQTRPARIAASAQARSSDDLALLLQAVHDSQAWRTQHPREIPASGSAGAAVGISEPQMLRETLFMLHGLDTTLFGCDCAPREIYRLSDVSAETHKSLIAAVAASGRKLLPLRRWVDSNRHPPESVPLLQVFRDAIRRRLQTWDQQLSEVEARFVHIQQDVIVSLVAVLDELQPSLACLYALAAIVQQLDAERNAHVFRYLELLFDAAARAQLEGNQLLYEFLGTAFFDCFSVYLRPIRLWMEEGKLLDADKGFFVASTPTQAPLNHIWRDQFKLLQTSSGVLHAPKFLQPAASRIFTTGKSIVVLKRLGKYDARTRRTPAHAAAAGTTSDALCSVPEPTLDYATVCAHGLDLVPFAQLFADAFERWIQSKHHAASATLQATLFGACGLWTSLQALHHIYLMVDGAMVDAFASRVFHNLDTESTRWHDRYTITEFAREAFGPCLDAYRLTATVDEGSGAAADNDEGRGQARDAFLRNALARIRLLYQLAWPVQIVISADSIAGYQALFTFLLQIRWASSLLSRHRLLGDDNDVRGATAGPAAALPAATRATTTTTGEMQQRRLPAGDRALYFALRAKLLWFCNTLQSYLAALVIAPRIAALSVDLQRAADIDAMIAVHAAFVKALVAEACLGPKLQPIHDGMLDLLDLVLRLQDAHRVNAKREASELQEIWRLSVLSSSPYQTPSKHPVFAAPTGSGAVRRKLFSATPMHRDNEDGEDEGSKDDAEHHNDEHDDDYDAMGSGSQDIGDSPPVFTPFFALKSTKNTQRQGQTRNAVATDAGRRYGDVLQSISIECSNCLRFVTGGLRGVARASNDTTAAAKWDMLAEMLEDGSERRGVRG</sequence>
<accession>A0A167U068</accession>
<feature type="region of interest" description="Disordered" evidence="6">
    <location>
        <begin position="902"/>
        <end position="952"/>
    </location>
</feature>
<keyword evidence="11" id="KW-1185">Reference proteome</keyword>
<dbReference type="PANTHER" id="PTHR19302">
    <property type="entry name" value="GAMMA TUBULIN COMPLEX PROTEIN"/>
    <property type="match status" value="1"/>
</dbReference>
<feature type="compositionally biased region" description="Basic and acidic residues" evidence="6">
    <location>
        <begin position="919"/>
        <end position="928"/>
    </location>
</feature>
<evidence type="ECO:0000259" key="9">
    <source>
        <dbReference type="Pfam" id="PF17681"/>
    </source>
</evidence>
<protein>
    <recommendedName>
        <fullName evidence="5">Spindle pole body component</fullName>
    </recommendedName>
</protein>
<comment type="caution">
    <text evidence="10">The sequence shown here is derived from an EMBL/GenBank/DDBJ whole genome shotgun (WGS) entry which is preliminary data.</text>
</comment>
<dbReference type="GO" id="GO:0051225">
    <property type="term" value="P:spindle assembly"/>
    <property type="evidence" value="ECO:0007669"/>
    <property type="project" value="TreeGrafter"/>
</dbReference>
<keyword evidence="4 5" id="KW-0206">Cytoskeleton</keyword>
<evidence type="ECO:0000256" key="6">
    <source>
        <dbReference type="SAM" id="MobiDB-lite"/>
    </source>
</evidence>
<feature type="domain" description="Gamma tubulin complex component protein N-terminal" evidence="9">
    <location>
        <begin position="257"/>
        <end position="581"/>
    </location>
</feature>
<dbReference type="CDD" id="cd22572">
    <property type="entry name" value="GCP5_NTD"/>
    <property type="match status" value="1"/>
</dbReference>
<dbReference type="GO" id="GO:0005874">
    <property type="term" value="C:microtubule"/>
    <property type="evidence" value="ECO:0007669"/>
    <property type="project" value="UniProtKB-KW"/>
</dbReference>
<dbReference type="InterPro" id="IPR040457">
    <property type="entry name" value="GCP_C"/>
</dbReference>
<name>A0A167U068_9HYPO</name>
<proteinExistence type="inferred from homology"/>
<dbReference type="InterPro" id="IPR007259">
    <property type="entry name" value="GCP"/>
</dbReference>
<dbReference type="InterPro" id="IPR059169">
    <property type="entry name" value="GCP5_N_ext"/>
</dbReference>
<keyword evidence="3 5" id="KW-0493">Microtubule</keyword>
<evidence type="ECO:0000256" key="4">
    <source>
        <dbReference type="ARBA" id="ARBA00023212"/>
    </source>
</evidence>
<dbReference type="GO" id="GO:0051011">
    <property type="term" value="F:microtubule minus-end binding"/>
    <property type="evidence" value="ECO:0007669"/>
    <property type="project" value="TreeGrafter"/>
</dbReference>
<dbReference type="PANTHER" id="PTHR19302:SF33">
    <property type="entry name" value="GAMMA-TUBULIN COMPLEX COMPONENT 5"/>
    <property type="match status" value="1"/>
</dbReference>
<evidence type="ECO:0000256" key="1">
    <source>
        <dbReference type="ARBA" id="ARBA00010337"/>
    </source>
</evidence>
<feature type="region of interest" description="Disordered" evidence="6">
    <location>
        <begin position="154"/>
        <end position="209"/>
    </location>
</feature>
<dbReference type="Proteomes" id="UP000076874">
    <property type="component" value="Unassembled WGS sequence"/>
</dbReference>
<evidence type="ECO:0000256" key="3">
    <source>
        <dbReference type="ARBA" id="ARBA00022701"/>
    </source>
</evidence>
<dbReference type="GO" id="GO:0051321">
    <property type="term" value="P:meiotic cell cycle"/>
    <property type="evidence" value="ECO:0007669"/>
    <property type="project" value="TreeGrafter"/>
</dbReference>
<dbReference type="InterPro" id="IPR042241">
    <property type="entry name" value="GCP_C_sf"/>
</dbReference>
<dbReference type="InterPro" id="IPR032797">
    <property type="entry name" value="Mod21_N"/>
</dbReference>
<dbReference type="GO" id="GO:0043015">
    <property type="term" value="F:gamma-tubulin binding"/>
    <property type="evidence" value="ECO:0007669"/>
    <property type="project" value="InterPro"/>
</dbReference>
<dbReference type="GO" id="GO:0031122">
    <property type="term" value="P:cytoplasmic microtubule organization"/>
    <property type="evidence" value="ECO:0007669"/>
    <property type="project" value="TreeGrafter"/>
</dbReference>